<dbReference type="AlphaFoldDB" id="B7JUZ8"/>
<protein>
    <submittedName>
        <fullName evidence="1">Uncharacterized protein</fullName>
    </submittedName>
</protein>
<keyword evidence="2" id="KW-1185">Reference proteome</keyword>
<dbReference type="EMBL" id="CP001287">
    <property type="protein sequence ID" value="ACK66850.1"/>
    <property type="molecule type" value="Genomic_DNA"/>
</dbReference>
<dbReference type="STRING" id="41431.PCC8801_2851"/>
<dbReference type="Proteomes" id="UP000008204">
    <property type="component" value="Chromosome"/>
</dbReference>
<gene>
    <name evidence="1" type="ordered locus">PCC8801_2851</name>
</gene>
<name>B7JUZ8_RIPO1</name>
<proteinExistence type="predicted"/>
<accession>B7JUZ8</accession>
<evidence type="ECO:0000313" key="2">
    <source>
        <dbReference type="Proteomes" id="UP000008204"/>
    </source>
</evidence>
<dbReference type="HOGENOM" id="CLU_210979_0_0_3"/>
<sequence>MKHTIQPFHPDPIYEIIVNACFSIKAKSEEEAKQKLEALLNEIDADHWQVERVSKAGN</sequence>
<organism evidence="1 2">
    <name type="scientific">Rippkaea orientalis (strain PCC 8801 / RF-1)</name>
    <name type="common">Cyanothece sp. (strain PCC 8801)</name>
    <dbReference type="NCBI Taxonomy" id="41431"/>
    <lineage>
        <taxon>Bacteria</taxon>
        <taxon>Bacillati</taxon>
        <taxon>Cyanobacteriota</taxon>
        <taxon>Cyanophyceae</taxon>
        <taxon>Oscillatoriophycideae</taxon>
        <taxon>Chroococcales</taxon>
        <taxon>Aphanothecaceae</taxon>
        <taxon>Rippkaea</taxon>
        <taxon>Rippkaea orientalis</taxon>
    </lineage>
</organism>
<evidence type="ECO:0000313" key="1">
    <source>
        <dbReference type="EMBL" id="ACK66850.1"/>
    </source>
</evidence>
<dbReference type="RefSeq" id="WP_012596116.1">
    <property type="nucleotide sequence ID" value="NC_011726.1"/>
</dbReference>
<dbReference type="eggNOG" id="ENOG50320Q6">
    <property type="taxonomic scope" value="Bacteria"/>
</dbReference>
<dbReference type="KEGG" id="cyp:PCC8801_2851"/>
<reference evidence="2" key="1">
    <citation type="journal article" date="2011" name="MBio">
        <title>Novel metabolic attributes of the genus Cyanothece, comprising a group of unicellular nitrogen-fixing Cyanobacteria.</title>
        <authorList>
            <person name="Bandyopadhyay A."/>
            <person name="Elvitigala T."/>
            <person name="Welsh E."/>
            <person name="Stockel J."/>
            <person name="Liberton M."/>
            <person name="Min H."/>
            <person name="Sherman L.A."/>
            <person name="Pakrasi H.B."/>
        </authorList>
    </citation>
    <scope>NUCLEOTIDE SEQUENCE [LARGE SCALE GENOMIC DNA]</scope>
    <source>
        <strain evidence="2">PCC 8801</strain>
    </source>
</reference>